<dbReference type="InterPro" id="IPR005198">
    <property type="entry name" value="Glyco_hydro_76"/>
</dbReference>
<dbReference type="Gene3D" id="1.50.10.20">
    <property type="match status" value="1"/>
</dbReference>
<dbReference type="Pfam" id="PF03663">
    <property type="entry name" value="Glyco_hydro_76"/>
    <property type="match status" value="1"/>
</dbReference>
<keyword evidence="2" id="KW-1133">Transmembrane helix</keyword>
<feature type="signal peptide" evidence="3">
    <location>
        <begin position="1"/>
        <end position="17"/>
    </location>
</feature>
<feature type="chain" id="PRO_5043743335" description="Glycoside hydrolase family 76 protein" evidence="3">
    <location>
        <begin position="18"/>
        <end position="511"/>
    </location>
</feature>
<keyword evidence="2" id="KW-0472">Membrane</keyword>
<evidence type="ECO:0000256" key="3">
    <source>
        <dbReference type="SAM" id="SignalP"/>
    </source>
</evidence>
<dbReference type="AlphaFoldDB" id="A0AAW0BVZ6"/>
<proteinExistence type="predicted"/>
<evidence type="ECO:0000256" key="2">
    <source>
        <dbReference type="SAM" id="Phobius"/>
    </source>
</evidence>
<dbReference type="InterPro" id="IPR008928">
    <property type="entry name" value="6-hairpin_glycosidase_sf"/>
</dbReference>
<dbReference type="InterPro" id="IPR053169">
    <property type="entry name" value="MUG_Protein"/>
</dbReference>
<protein>
    <recommendedName>
        <fullName evidence="6">Glycoside hydrolase family 76 protein</fullName>
    </recommendedName>
</protein>
<name>A0AAW0BVZ6_9AGAR</name>
<organism evidence="4 5">
    <name type="scientific">Paramarasmius palmivorus</name>
    <dbReference type="NCBI Taxonomy" id="297713"/>
    <lineage>
        <taxon>Eukaryota</taxon>
        <taxon>Fungi</taxon>
        <taxon>Dikarya</taxon>
        <taxon>Basidiomycota</taxon>
        <taxon>Agaricomycotina</taxon>
        <taxon>Agaricomycetes</taxon>
        <taxon>Agaricomycetidae</taxon>
        <taxon>Agaricales</taxon>
        <taxon>Marasmiineae</taxon>
        <taxon>Marasmiaceae</taxon>
        <taxon>Paramarasmius</taxon>
    </lineage>
</organism>
<feature type="compositionally biased region" description="Basic and acidic residues" evidence="1">
    <location>
        <begin position="469"/>
        <end position="478"/>
    </location>
</feature>
<dbReference type="GO" id="GO:0005975">
    <property type="term" value="P:carbohydrate metabolic process"/>
    <property type="evidence" value="ECO:0007669"/>
    <property type="project" value="InterPro"/>
</dbReference>
<keyword evidence="2" id="KW-0812">Transmembrane</keyword>
<evidence type="ECO:0008006" key="6">
    <source>
        <dbReference type="Google" id="ProtNLM"/>
    </source>
</evidence>
<dbReference type="Proteomes" id="UP001383192">
    <property type="component" value="Unassembled WGS sequence"/>
</dbReference>
<dbReference type="SUPFAM" id="SSF48208">
    <property type="entry name" value="Six-hairpin glycosidases"/>
    <property type="match status" value="1"/>
</dbReference>
<evidence type="ECO:0000313" key="5">
    <source>
        <dbReference type="Proteomes" id="UP001383192"/>
    </source>
</evidence>
<evidence type="ECO:0000256" key="1">
    <source>
        <dbReference type="SAM" id="MobiDB-lite"/>
    </source>
</evidence>
<dbReference type="PANTHER" id="PTHR47791:SF3">
    <property type="entry name" value="MEIOTICALLY UP-REGULATED GENE 191 PROTEIN"/>
    <property type="match status" value="1"/>
</dbReference>
<reference evidence="4 5" key="1">
    <citation type="submission" date="2024-01" db="EMBL/GenBank/DDBJ databases">
        <title>A draft genome for a cacao thread blight-causing isolate of Paramarasmius palmivorus.</title>
        <authorList>
            <person name="Baruah I.K."/>
            <person name="Bukari Y."/>
            <person name="Amoako-Attah I."/>
            <person name="Meinhardt L.W."/>
            <person name="Bailey B.A."/>
            <person name="Cohen S.P."/>
        </authorList>
    </citation>
    <scope>NUCLEOTIDE SEQUENCE [LARGE SCALE GENOMIC DNA]</scope>
    <source>
        <strain evidence="4 5">GH-12</strain>
    </source>
</reference>
<gene>
    <name evidence="4" type="ORF">VNI00_013907</name>
</gene>
<feature type="region of interest" description="Disordered" evidence="1">
    <location>
        <begin position="459"/>
        <end position="483"/>
    </location>
</feature>
<dbReference type="EMBL" id="JAYKXP010000073">
    <property type="protein sequence ID" value="KAK7030960.1"/>
    <property type="molecule type" value="Genomic_DNA"/>
</dbReference>
<dbReference type="PANTHER" id="PTHR47791">
    <property type="entry name" value="MEIOTICALLY UP-REGULATED GENE 191 PROTEIN"/>
    <property type="match status" value="1"/>
</dbReference>
<feature type="region of interest" description="Disordered" evidence="1">
    <location>
        <begin position="394"/>
        <end position="418"/>
    </location>
</feature>
<evidence type="ECO:0000313" key="4">
    <source>
        <dbReference type="EMBL" id="KAK7030960.1"/>
    </source>
</evidence>
<keyword evidence="3" id="KW-0732">Signal</keyword>
<keyword evidence="5" id="KW-1185">Reference proteome</keyword>
<comment type="caution">
    <text evidence="4">The sequence shown here is derived from an EMBL/GenBank/DDBJ whole genome shotgun (WGS) entry which is preliminary data.</text>
</comment>
<sequence>MFFLYIHLYAIFSFVTAQDFMPSSSWKNPTITLSQGDRVAIARDGIQQTIAALGNNGQFDDSFYGTPGRFYSQMAEYDLATNQSTYKDQLLQYFAKAQVVQAGFLNELSIMDCEIKIRTYSIAATRAYAAYRDPAFLTFAEIAWGSGREYTLSDDNIRTGSIPGKNFTIEENCERNSMAGGCFWRRDPTVPDLNGLSTGSFLVASALLAEATPNDTYRDAAMQTATFLSDHFVNRADGLIQDTIDAHTCAPSQEIAHSYNSGLTIEGLAVLSSVTGDSRITQLLHQLVLSTVTSKSWQDADGIIKMDAAELGGQYVVRGLAAIYNRNSTPSDLRTYIESYLAVQYNAVLNNAREPQSNVYGASWVGPPSPTFSSENQTNALSVLIAGISLSNDTRASGGGGGEPTPSPAPTDHPSKGPNIGAIAGGVVGGFATIALIVAFVLFLIRRKARNTSNFLEGSQAQTDIAPPSRDDEPESHYRSTSAKGTDTVRNCARCSCNLCLFGHFRKSVYH</sequence>
<feature type="transmembrane region" description="Helical" evidence="2">
    <location>
        <begin position="420"/>
        <end position="445"/>
    </location>
</feature>
<accession>A0AAW0BVZ6</accession>